<dbReference type="InterPro" id="IPR051283">
    <property type="entry name" value="Sec_Metabolite_Acyltrans"/>
</dbReference>
<dbReference type="PANTHER" id="PTHR31896">
    <property type="entry name" value="FAMILY REGULATORY PROTEIN, PUTATIVE (AFU_ORTHOLOGUE AFUA_3G14730)-RELATED"/>
    <property type="match status" value="1"/>
</dbReference>
<dbReference type="InterPro" id="IPR023213">
    <property type="entry name" value="CAT-like_dom_sf"/>
</dbReference>
<dbReference type="OrthoDB" id="1862401at2759"/>
<organism evidence="2 3">
    <name type="scientific">Thalictrum thalictroides</name>
    <name type="common">Rue-anemone</name>
    <name type="synonym">Anemone thalictroides</name>
    <dbReference type="NCBI Taxonomy" id="46969"/>
    <lineage>
        <taxon>Eukaryota</taxon>
        <taxon>Viridiplantae</taxon>
        <taxon>Streptophyta</taxon>
        <taxon>Embryophyta</taxon>
        <taxon>Tracheophyta</taxon>
        <taxon>Spermatophyta</taxon>
        <taxon>Magnoliopsida</taxon>
        <taxon>Ranunculales</taxon>
        <taxon>Ranunculaceae</taxon>
        <taxon>Thalictroideae</taxon>
        <taxon>Thalictrum</taxon>
    </lineage>
</organism>
<dbReference type="Pfam" id="PF02458">
    <property type="entry name" value="Transferase"/>
    <property type="match status" value="1"/>
</dbReference>
<dbReference type="Gene3D" id="3.30.559.10">
    <property type="entry name" value="Chloramphenicol acetyltransferase-like domain"/>
    <property type="match status" value="2"/>
</dbReference>
<keyword evidence="3" id="KW-1185">Reference proteome</keyword>
<dbReference type="EMBL" id="JABWDY010007527">
    <property type="protein sequence ID" value="KAF5202875.1"/>
    <property type="molecule type" value="Genomic_DNA"/>
</dbReference>
<dbReference type="GO" id="GO:0016740">
    <property type="term" value="F:transferase activity"/>
    <property type="evidence" value="ECO:0007669"/>
    <property type="project" value="UniProtKB-KW"/>
</dbReference>
<proteinExistence type="predicted"/>
<evidence type="ECO:0000313" key="2">
    <source>
        <dbReference type="EMBL" id="KAF5202875.1"/>
    </source>
</evidence>
<comment type="caution">
    <text evidence="2">The sequence shown here is derived from an EMBL/GenBank/DDBJ whole genome shotgun (WGS) entry which is preliminary data.</text>
</comment>
<evidence type="ECO:0000256" key="1">
    <source>
        <dbReference type="ARBA" id="ARBA00022679"/>
    </source>
</evidence>
<evidence type="ECO:0000313" key="3">
    <source>
        <dbReference type="Proteomes" id="UP000554482"/>
    </source>
</evidence>
<accession>A0A7J6X1Y3</accession>
<protein>
    <recommendedName>
        <fullName evidence="4">HXXXD-type acyl-transferase family protein</fullName>
    </recommendedName>
</protein>
<gene>
    <name evidence="2" type="ORF">FRX31_007537</name>
</gene>
<dbReference type="PANTHER" id="PTHR31896:SF12">
    <property type="entry name" value="HXXXD-TYPE ACYL-TRANSFERASE FAMILY PROTEIN"/>
    <property type="match status" value="1"/>
</dbReference>
<dbReference type="Proteomes" id="UP000554482">
    <property type="component" value="Unassembled WGS sequence"/>
</dbReference>
<evidence type="ECO:0008006" key="4">
    <source>
        <dbReference type="Google" id="ProtNLM"/>
    </source>
</evidence>
<reference evidence="2 3" key="1">
    <citation type="submission" date="2020-06" db="EMBL/GenBank/DDBJ databases">
        <title>Transcriptomic and genomic resources for Thalictrum thalictroides and T. hernandezii: Facilitating candidate gene discovery in an emerging model plant lineage.</title>
        <authorList>
            <person name="Arias T."/>
            <person name="Riano-Pachon D.M."/>
            <person name="Di Stilio V.S."/>
        </authorList>
    </citation>
    <scope>NUCLEOTIDE SEQUENCE [LARGE SCALE GENOMIC DNA]</scope>
    <source>
        <strain evidence="3">cv. WT478/WT964</strain>
        <tissue evidence="2">Leaves</tissue>
    </source>
</reference>
<dbReference type="AlphaFoldDB" id="A0A7J6X1Y3"/>
<sequence length="451" mass="50234">MCEVATIRHISKCTIKPHHTSEESQQPCYLTPWDLSLLTTDYYQKGLLFKKPQHLSVENIIDQLKDSLSCTLTQFFPLCGRLVTKKNADPHSYCVFVDCENGLGAELVYVFAADQKISDILSPIDVPPIVESLFPLDRAINHDGHNLPLLAVQVTELVDGIFIGCSFNHAVADGGSFWRFMSAWTEISRKTEENIEHIPRCPVTKRWFLNSQDQIINLPYSHHDEFIVRYVPTPLRERMFHFSSQSIAQIKEKANADVSTNKISSFQALAAFVWRSVTRARCFAANQKTTCWITVDNRLRLDPPLSKDYFGNCISAIYSTTTAGEILSNSLGWSALILNKEIAAYTSEKACATIEALTKVPYIYQYGVLNDSGSVSFGSSPRFDVYGNDFGWGAPIAVRSGYGNKYDGMMEMFPGREGGGSVDLEVCLIPESMAALEMDGEFMTAVSSASA</sequence>
<name>A0A7J6X1Y3_THATH</name>
<keyword evidence="1" id="KW-0808">Transferase</keyword>